<dbReference type="Gene3D" id="1.20.1600.10">
    <property type="entry name" value="Outer membrane efflux proteins (OEP)"/>
    <property type="match status" value="1"/>
</dbReference>
<dbReference type="GO" id="GO:1990281">
    <property type="term" value="C:efflux pump complex"/>
    <property type="evidence" value="ECO:0007669"/>
    <property type="project" value="TreeGrafter"/>
</dbReference>
<feature type="chain" id="PRO_5012191703" evidence="6">
    <location>
        <begin position="21"/>
        <end position="394"/>
    </location>
</feature>
<dbReference type="SUPFAM" id="SSF56954">
    <property type="entry name" value="Outer membrane efflux proteins (OEP)"/>
    <property type="match status" value="1"/>
</dbReference>
<dbReference type="OrthoDB" id="712316at2"/>
<dbReference type="AlphaFoldDB" id="A0A1X7J613"/>
<evidence type="ECO:0000256" key="4">
    <source>
        <dbReference type="ARBA" id="ARBA00023136"/>
    </source>
</evidence>
<proteinExistence type="predicted"/>
<gene>
    <name evidence="7" type="ORF">SAMN05661096_01297</name>
</gene>
<dbReference type="GO" id="GO:0009279">
    <property type="term" value="C:cell outer membrane"/>
    <property type="evidence" value="ECO:0007669"/>
    <property type="project" value="UniProtKB-SubCell"/>
</dbReference>
<feature type="signal peptide" evidence="6">
    <location>
        <begin position="1"/>
        <end position="20"/>
    </location>
</feature>
<keyword evidence="3" id="KW-0812">Transmembrane</keyword>
<keyword evidence="4" id="KW-0472">Membrane</keyword>
<dbReference type="GO" id="GO:0015562">
    <property type="term" value="F:efflux transmembrane transporter activity"/>
    <property type="evidence" value="ECO:0007669"/>
    <property type="project" value="InterPro"/>
</dbReference>
<dbReference type="PANTHER" id="PTHR30026:SF20">
    <property type="entry name" value="OUTER MEMBRANE PROTEIN TOLC"/>
    <property type="match status" value="1"/>
</dbReference>
<keyword evidence="5" id="KW-0998">Cell outer membrane</keyword>
<comment type="subcellular location">
    <subcellularLocation>
        <location evidence="1">Cell outer membrane</location>
    </subcellularLocation>
</comment>
<dbReference type="Proteomes" id="UP000193804">
    <property type="component" value="Unassembled WGS sequence"/>
</dbReference>
<keyword evidence="2" id="KW-1134">Transmembrane beta strand</keyword>
<evidence type="ECO:0000313" key="7">
    <source>
        <dbReference type="EMBL" id="SMG22757.1"/>
    </source>
</evidence>
<keyword evidence="6" id="KW-0732">Signal</keyword>
<dbReference type="InterPro" id="IPR051906">
    <property type="entry name" value="TolC-like"/>
</dbReference>
<evidence type="ECO:0000313" key="8">
    <source>
        <dbReference type="Proteomes" id="UP000193804"/>
    </source>
</evidence>
<keyword evidence="8" id="KW-1185">Reference proteome</keyword>
<dbReference type="GO" id="GO:0015288">
    <property type="term" value="F:porin activity"/>
    <property type="evidence" value="ECO:0007669"/>
    <property type="project" value="TreeGrafter"/>
</dbReference>
<sequence length="394" mass="45665">MLKKIVFALGGCLFALGGFAQSTQIDQVLQEIEQNNKELKAFQSLMESRELDLKSGNNLADPQVAAFYLPFGEHNTGDYSEFQVSQSFEFPTVYAARSKWIDKQTDQLQLEYNQRRQDILLPAKKFCLELISLTKRKEVELLRVEQARQVFDQVQELFEKEQVGILELNKAKIAWMQEQFQIEQIENEIQNVQLSLQKLNGGELIRFEQSEFSDELTVAPSDSIWQQIKSIDPVIKALKGGEAVAMQQVQVQKNQLLPNLTAGFNHQGVMGNNYSGVYGGISIPLWNSRNKVKAAKAQYQYRQSNTEAVTTERHSNFMEQYNQYDLMLRKYREYTTTLEGLNSENLLLEAYQLGQISFMDYYVELQFYRQAYDKMLEIEKELHQLKAEIMSFEL</sequence>
<evidence type="ECO:0000256" key="1">
    <source>
        <dbReference type="ARBA" id="ARBA00004442"/>
    </source>
</evidence>
<dbReference type="EMBL" id="FXAW01000002">
    <property type="protein sequence ID" value="SMG22757.1"/>
    <property type="molecule type" value="Genomic_DNA"/>
</dbReference>
<protein>
    <submittedName>
        <fullName evidence="7">Outer membrane protein TolC</fullName>
    </submittedName>
</protein>
<evidence type="ECO:0000256" key="3">
    <source>
        <dbReference type="ARBA" id="ARBA00022692"/>
    </source>
</evidence>
<evidence type="ECO:0000256" key="6">
    <source>
        <dbReference type="SAM" id="SignalP"/>
    </source>
</evidence>
<dbReference type="RefSeq" id="WP_085516260.1">
    <property type="nucleotide sequence ID" value="NZ_FXAW01000002.1"/>
</dbReference>
<evidence type="ECO:0000256" key="5">
    <source>
        <dbReference type="ARBA" id="ARBA00023237"/>
    </source>
</evidence>
<accession>A0A1X7J613</accession>
<organism evidence="7 8">
    <name type="scientific">Marivirga sericea</name>
    <dbReference type="NCBI Taxonomy" id="1028"/>
    <lineage>
        <taxon>Bacteria</taxon>
        <taxon>Pseudomonadati</taxon>
        <taxon>Bacteroidota</taxon>
        <taxon>Cytophagia</taxon>
        <taxon>Cytophagales</taxon>
        <taxon>Marivirgaceae</taxon>
        <taxon>Marivirga</taxon>
    </lineage>
</organism>
<evidence type="ECO:0000256" key="2">
    <source>
        <dbReference type="ARBA" id="ARBA00022452"/>
    </source>
</evidence>
<dbReference type="PANTHER" id="PTHR30026">
    <property type="entry name" value="OUTER MEMBRANE PROTEIN TOLC"/>
    <property type="match status" value="1"/>
</dbReference>
<name>A0A1X7J613_9BACT</name>
<reference evidence="8" key="1">
    <citation type="submission" date="2017-04" db="EMBL/GenBank/DDBJ databases">
        <authorList>
            <person name="Varghese N."/>
            <person name="Submissions S."/>
        </authorList>
    </citation>
    <scope>NUCLEOTIDE SEQUENCE [LARGE SCALE GENOMIC DNA]</scope>
    <source>
        <strain evidence="8">DSM 4125</strain>
    </source>
</reference>
<dbReference type="STRING" id="1028.SAMN05661096_01297"/>